<dbReference type="HAMAP" id="MF_01148">
    <property type="entry name" value="Lnt"/>
    <property type="match status" value="1"/>
</dbReference>
<dbReference type="PANTHER" id="PTHR38686">
    <property type="entry name" value="APOLIPOPROTEIN N-ACYLTRANSFERASE"/>
    <property type="match status" value="1"/>
</dbReference>
<evidence type="ECO:0000256" key="8">
    <source>
        <dbReference type="SAM" id="Phobius"/>
    </source>
</evidence>
<dbReference type="Pfam" id="PF00795">
    <property type="entry name" value="CN_hydrolase"/>
    <property type="match status" value="1"/>
</dbReference>
<dbReference type="PROSITE" id="PS50990">
    <property type="entry name" value="PEPTIDASE_C39"/>
    <property type="match status" value="1"/>
</dbReference>
<name>A0A3B0XDJ4_9ZZZZ</name>
<dbReference type="Pfam" id="PF20154">
    <property type="entry name" value="LNT_N"/>
    <property type="match status" value="1"/>
</dbReference>
<evidence type="ECO:0008006" key="12">
    <source>
        <dbReference type="Google" id="ProtNLM"/>
    </source>
</evidence>
<dbReference type="InterPro" id="IPR003010">
    <property type="entry name" value="C-N_Hydrolase"/>
</dbReference>
<comment type="subcellular location">
    <subcellularLocation>
        <location evidence="1">Cell membrane</location>
        <topology evidence="1">Multi-pass membrane protein</topology>
    </subcellularLocation>
</comment>
<dbReference type="Pfam" id="PF03412">
    <property type="entry name" value="Peptidase_C39"/>
    <property type="match status" value="1"/>
</dbReference>
<reference evidence="11" key="1">
    <citation type="submission" date="2018-06" db="EMBL/GenBank/DDBJ databases">
        <authorList>
            <person name="Zhirakovskaya E."/>
        </authorList>
    </citation>
    <scope>NUCLEOTIDE SEQUENCE</scope>
</reference>
<dbReference type="AlphaFoldDB" id="A0A3B0XDJ4"/>
<dbReference type="SUPFAM" id="SSF56317">
    <property type="entry name" value="Carbon-nitrogen hydrolase"/>
    <property type="match status" value="1"/>
</dbReference>
<feature type="domain" description="Peptidase C39" evidence="10">
    <location>
        <begin position="576"/>
        <end position="695"/>
    </location>
</feature>
<dbReference type="GO" id="GO:0005886">
    <property type="term" value="C:plasma membrane"/>
    <property type="evidence" value="ECO:0007669"/>
    <property type="project" value="UniProtKB-SubCell"/>
</dbReference>
<keyword evidence="6 8" id="KW-0472">Membrane</keyword>
<dbReference type="GO" id="GO:0008233">
    <property type="term" value="F:peptidase activity"/>
    <property type="evidence" value="ECO:0007669"/>
    <property type="project" value="InterPro"/>
</dbReference>
<keyword evidence="5 8" id="KW-1133">Transmembrane helix</keyword>
<sequence length="710" mass="79667">MSRHIKWFYAVLSGLLMALSSAPFDQWYLSYIAFVPLIIAFKDVSPTKQGLAYALSCTVIASNWWHSTIIYSIFFFLLIVSLLCLAFFLWGYLSAALKKSKNNIYITLFSPAVIWVGIERILSSEIVGIPCNIGITQTSQPLLIQSASFFGIYAVSFLIILTNTAIAMLILSFRSENIKQKKSRLAAFSALGIFAANFIYGLYIVPTETNIQNPVKVAIIQPVITTNMYLNGWRSPETRAYIKNTLDDLTSEAVKIKPDILVWPEGGNGYFNMRIDALRDSLYKTAITHKTDLLISSNDIDGDGKKYNSIFSISKEGRLLGRYNKVNLIPGAEDSYTAGTEFHTIPSSLGEIGPVICYESNFPSPFRKATDKGAELLFVSTSDAAFKKTSLTINHTRTAIFRAIENNRWVVHASNTGPSVIVSPFGLIAAESQLFEKGFISGDIEYIKEKAFFTKAGYLVPILFAFIVIALTAVYMYRGRKKIIEIKGRISIFNEQVSMGSLDVERTIKYWFGRFVLIIMPLTILHSLFLVSLMTASIMLVYARATPESPAHYAIKEFFTPLDTMAVDKVTEKFLQAKLNTCGPAVLAYVFSYFGKDVVEADIEKQLEMTDKGTSLLELKKNAIKNNFHAKGVKENYAALLNESLPVIAYINDDHYVVVNKITKDKVYLFDPAIGHVLIDRKVFERKWNGYLLLIRTQPIVESYNEVTLN</sequence>
<dbReference type="InterPro" id="IPR045378">
    <property type="entry name" value="LNT_N"/>
</dbReference>
<keyword evidence="4 8" id="KW-0812">Transmembrane</keyword>
<dbReference type="NCBIfam" id="TIGR00546">
    <property type="entry name" value="lnt"/>
    <property type="match status" value="1"/>
</dbReference>
<feature type="transmembrane region" description="Helical" evidence="8">
    <location>
        <begin position="69"/>
        <end position="92"/>
    </location>
</feature>
<proteinExistence type="inferred from homology"/>
<evidence type="ECO:0000256" key="2">
    <source>
        <dbReference type="ARBA" id="ARBA00022475"/>
    </source>
</evidence>
<dbReference type="PANTHER" id="PTHR38686:SF1">
    <property type="entry name" value="APOLIPOPROTEIN N-ACYLTRANSFERASE"/>
    <property type="match status" value="1"/>
</dbReference>
<dbReference type="GO" id="GO:0006508">
    <property type="term" value="P:proteolysis"/>
    <property type="evidence" value="ECO:0007669"/>
    <property type="project" value="InterPro"/>
</dbReference>
<dbReference type="Gene3D" id="3.90.70.10">
    <property type="entry name" value="Cysteine proteinases"/>
    <property type="match status" value="1"/>
</dbReference>
<keyword evidence="3" id="KW-0808">Transferase</keyword>
<protein>
    <recommendedName>
        <fullName evidence="12">Apolipoprotein N-acyltransferase / Copper homeostasis protein CutE</fullName>
    </recommendedName>
</protein>
<evidence type="ECO:0000256" key="1">
    <source>
        <dbReference type="ARBA" id="ARBA00004651"/>
    </source>
</evidence>
<keyword evidence="2" id="KW-1003">Cell membrane</keyword>
<feature type="transmembrane region" description="Helical" evidence="8">
    <location>
        <begin position="7"/>
        <end position="24"/>
    </location>
</feature>
<gene>
    <name evidence="11" type="ORF">MNBD_GAMMA08-2607</name>
</gene>
<evidence type="ECO:0000256" key="3">
    <source>
        <dbReference type="ARBA" id="ARBA00022679"/>
    </source>
</evidence>
<feature type="transmembrane region" description="Helical" evidence="8">
    <location>
        <begin position="150"/>
        <end position="173"/>
    </location>
</feature>
<dbReference type="GO" id="GO:0005524">
    <property type="term" value="F:ATP binding"/>
    <property type="evidence" value="ECO:0007669"/>
    <property type="project" value="InterPro"/>
</dbReference>
<feature type="transmembrane region" description="Helical" evidence="8">
    <location>
        <begin position="185"/>
        <end position="205"/>
    </location>
</feature>
<evidence type="ECO:0000259" key="9">
    <source>
        <dbReference type="PROSITE" id="PS50263"/>
    </source>
</evidence>
<dbReference type="Gene3D" id="3.60.110.10">
    <property type="entry name" value="Carbon-nitrogen hydrolase"/>
    <property type="match status" value="1"/>
</dbReference>
<accession>A0A3B0XDJ4</accession>
<evidence type="ECO:0000256" key="6">
    <source>
        <dbReference type="ARBA" id="ARBA00023136"/>
    </source>
</evidence>
<feature type="transmembrane region" description="Helical" evidence="8">
    <location>
        <begin position="104"/>
        <end position="122"/>
    </location>
</feature>
<dbReference type="InterPro" id="IPR036526">
    <property type="entry name" value="C-N_Hydrolase_sf"/>
</dbReference>
<dbReference type="CDD" id="cd07571">
    <property type="entry name" value="ALP_N-acyl_transferase"/>
    <property type="match status" value="1"/>
</dbReference>
<evidence type="ECO:0000256" key="4">
    <source>
        <dbReference type="ARBA" id="ARBA00022692"/>
    </source>
</evidence>
<evidence type="ECO:0000313" key="11">
    <source>
        <dbReference type="EMBL" id="VAW62353.1"/>
    </source>
</evidence>
<organism evidence="11">
    <name type="scientific">hydrothermal vent metagenome</name>
    <dbReference type="NCBI Taxonomy" id="652676"/>
    <lineage>
        <taxon>unclassified sequences</taxon>
        <taxon>metagenomes</taxon>
        <taxon>ecological metagenomes</taxon>
    </lineage>
</organism>
<dbReference type="EMBL" id="UOFH01000216">
    <property type="protein sequence ID" value="VAW62353.1"/>
    <property type="molecule type" value="Genomic_DNA"/>
</dbReference>
<dbReference type="GO" id="GO:0016410">
    <property type="term" value="F:N-acyltransferase activity"/>
    <property type="evidence" value="ECO:0007669"/>
    <property type="project" value="InterPro"/>
</dbReference>
<feature type="transmembrane region" description="Helical" evidence="8">
    <location>
        <begin position="458"/>
        <end position="477"/>
    </location>
</feature>
<dbReference type="PROSITE" id="PS50263">
    <property type="entry name" value="CN_HYDROLASE"/>
    <property type="match status" value="1"/>
</dbReference>
<dbReference type="InterPro" id="IPR005074">
    <property type="entry name" value="Peptidase_C39"/>
</dbReference>
<dbReference type="InterPro" id="IPR004563">
    <property type="entry name" value="Apolipo_AcylTrfase"/>
</dbReference>
<keyword evidence="7" id="KW-0012">Acyltransferase</keyword>
<feature type="domain" description="CN hydrolase" evidence="9">
    <location>
        <begin position="215"/>
        <end position="446"/>
    </location>
</feature>
<feature type="transmembrane region" description="Helical" evidence="8">
    <location>
        <begin position="515"/>
        <end position="542"/>
    </location>
</feature>
<evidence type="ECO:0000256" key="5">
    <source>
        <dbReference type="ARBA" id="ARBA00022989"/>
    </source>
</evidence>
<evidence type="ECO:0000259" key="10">
    <source>
        <dbReference type="PROSITE" id="PS50990"/>
    </source>
</evidence>
<dbReference type="GO" id="GO:0042158">
    <property type="term" value="P:lipoprotein biosynthetic process"/>
    <property type="evidence" value="ECO:0007669"/>
    <property type="project" value="InterPro"/>
</dbReference>
<evidence type="ECO:0000256" key="7">
    <source>
        <dbReference type="ARBA" id="ARBA00023315"/>
    </source>
</evidence>